<name>A0ABR0EXU2_ZASCE</name>
<evidence type="ECO:0000313" key="10">
    <source>
        <dbReference type="EMBL" id="KAK4505890.1"/>
    </source>
</evidence>
<keyword evidence="11" id="KW-1185">Reference proteome</keyword>
<keyword evidence="6" id="KW-0560">Oxidoreductase</keyword>
<comment type="caution">
    <text evidence="10">The sequence shown here is derived from an EMBL/GenBank/DDBJ whole genome shotgun (WGS) entry which is preliminary data.</text>
</comment>
<evidence type="ECO:0000256" key="6">
    <source>
        <dbReference type="ARBA" id="ARBA00023002"/>
    </source>
</evidence>
<keyword evidence="7" id="KW-0520">NAD</keyword>
<dbReference type="InterPro" id="IPR036291">
    <property type="entry name" value="NAD(P)-bd_dom_sf"/>
</dbReference>
<dbReference type="PROSITE" id="PS00059">
    <property type="entry name" value="ADH_ZINC"/>
    <property type="match status" value="1"/>
</dbReference>
<sequence>MSTATAILTTKPTQLSIATNPTHDLLIQSSPDIPTPGPNECLIHVRATGICGSDVHFWKEGAIGDSVIEGECGLGHESAGVVVGLGEGAKGVEIGDRVALECGIPCSQPSCEPCRTGRYNACPRIVFFSSPPTNGTLRRYHVHPSAWLHKLPPSMSFEEGALLEPLSVALAGIERSNLRLGDPLVICGAGPIGMVSLLAAHAAGAAPVVITDVDENRLSMARRLVPRVRTVLVERGVESKIVAERIKEALGQEAKLVIECTGVESSIHAGIYASKFGGTVFIIGVGKSFQEIPFMYASFREIDIRFQFRYRETYPKAIMLVSEGLIDLKPLVTHRYSLEQAQEAFDAASTPAAKAVKVQLLDD</sequence>
<evidence type="ECO:0000256" key="1">
    <source>
        <dbReference type="ARBA" id="ARBA00001947"/>
    </source>
</evidence>
<dbReference type="SMART" id="SM00829">
    <property type="entry name" value="PKS_ER"/>
    <property type="match status" value="1"/>
</dbReference>
<dbReference type="Gene3D" id="3.40.50.720">
    <property type="entry name" value="NAD(P)-binding Rossmann-like Domain"/>
    <property type="match status" value="1"/>
</dbReference>
<dbReference type="SUPFAM" id="SSF50129">
    <property type="entry name" value="GroES-like"/>
    <property type="match status" value="1"/>
</dbReference>
<dbReference type="PANTHER" id="PTHR43161">
    <property type="entry name" value="SORBITOL DEHYDROGENASE"/>
    <property type="match status" value="1"/>
</dbReference>
<evidence type="ECO:0000259" key="9">
    <source>
        <dbReference type="SMART" id="SM00829"/>
    </source>
</evidence>
<evidence type="ECO:0000256" key="8">
    <source>
        <dbReference type="RuleBase" id="RU361277"/>
    </source>
</evidence>
<dbReference type="InterPro" id="IPR002328">
    <property type="entry name" value="ADH_Zn_CS"/>
</dbReference>
<evidence type="ECO:0000313" key="11">
    <source>
        <dbReference type="Proteomes" id="UP001305779"/>
    </source>
</evidence>
<evidence type="ECO:0000256" key="4">
    <source>
        <dbReference type="ARBA" id="ARBA00022723"/>
    </source>
</evidence>
<proteinExistence type="inferred from homology"/>
<dbReference type="InterPro" id="IPR013149">
    <property type="entry name" value="ADH-like_C"/>
</dbReference>
<dbReference type="PANTHER" id="PTHR43161:SF13">
    <property type="entry name" value="D-XYLULOSE REDUCTASE"/>
    <property type="match status" value="1"/>
</dbReference>
<evidence type="ECO:0000256" key="5">
    <source>
        <dbReference type="ARBA" id="ARBA00022833"/>
    </source>
</evidence>
<dbReference type="Pfam" id="PF00107">
    <property type="entry name" value="ADH_zinc_N"/>
    <property type="match status" value="1"/>
</dbReference>
<feature type="domain" description="Enoyl reductase (ER)" evidence="9">
    <location>
        <begin position="18"/>
        <end position="360"/>
    </location>
</feature>
<dbReference type="InterPro" id="IPR020843">
    <property type="entry name" value="ER"/>
</dbReference>
<dbReference type="Proteomes" id="UP001305779">
    <property type="component" value="Unassembled WGS sequence"/>
</dbReference>
<organism evidence="10 11">
    <name type="scientific">Zasmidium cellare</name>
    <name type="common">Wine cellar mold</name>
    <name type="synonym">Racodium cellare</name>
    <dbReference type="NCBI Taxonomy" id="395010"/>
    <lineage>
        <taxon>Eukaryota</taxon>
        <taxon>Fungi</taxon>
        <taxon>Dikarya</taxon>
        <taxon>Ascomycota</taxon>
        <taxon>Pezizomycotina</taxon>
        <taxon>Dothideomycetes</taxon>
        <taxon>Dothideomycetidae</taxon>
        <taxon>Mycosphaerellales</taxon>
        <taxon>Mycosphaerellaceae</taxon>
        <taxon>Zasmidium</taxon>
    </lineage>
</organism>
<dbReference type="SUPFAM" id="SSF51735">
    <property type="entry name" value="NAD(P)-binding Rossmann-fold domains"/>
    <property type="match status" value="1"/>
</dbReference>
<evidence type="ECO:0000256" key="7">
    <source>
        <dbReference type="ARBA" id="ARBA00023027"/>
    </source>
</evidence>
<keyword evidence="5 8" id="KW-0862">Zinc</keyword>
<protein>
    <recommendedName>
        <fullName evidence="9">Enoyl reductase (ER) domain-containing protein</fullName>
    </recommendedName>
</protein>
<evidence type="ECO:0000256" key="3">
    <source>
        <dbReference type="ARBA" id="ARBA00008072"/>
    </source>
</evidence>
<dbReference type="Pfam" id="PF08240">
    <property type="entry name" value="ADH_N"/>
    <property type="match status" value="1"/>
</dbReference>
<comment type="pathway">
    <text evidence="2">Carbohydrate degradation.</text>
</comment>
<accession>A0ABR0EXU2</accession>
<evidence type="ECO:0000256" key="2">
    <source>
        <dbReference type="ARBA" id="ARBA00004921"/>
    </source>
</evidence>
<dbReference type="EMBL" id="JAXOVC010000002">
    <property type="protein sequence ID" value="KAK4505890.1"/>
    <property type="molecule type" value="Genomic_DNA"/>
</dbReference>
<dbReference type="CDD" id="cd05285">
    <property type="entry name" value="sorbitol_DH"/>
    <property type="match status" value="1"/>
</dbReference>
<gene>
    <name evidence="10" type="ORF">PRZ48_003855</name>
</gene>
<comment type="cofactor">
    <cofactor evidence="1 8">
        <name>Zn(2+)</name>
        <dbReference type="ChEBI" id="CHEBI:29105"/>
    </cofactor>
</comment>
<dbReference type="InterPro" id="IPR045306">
    <property type="entry name" value="SDH-like"/>
</dbReference>
<dbReference type="Gene3D" id="3.90.180.10">
    <property type="entry name" value="Medium-chain alcohol dehydrogenases, catalytic domain"/>
    <property type="match status" value="1"/>
</dbReference>
<reference evidence="10 11" key="1">
    <citation type="journal article" date="2023" name="G3 (Bethesda)">
        <title>A chromosome-level genome assembly of Zasmidium syzygii isolated from banana leaves.</title>
        <authorList>
            <person name="van Westerhoven A.C."/>
            <person name="Mehrabi R."/>
            <person name="Talebi R."/>
            <person name="Steentjes M.B.F."/>
            <person name="Corcolon B."/>
            <person name="Chong P.A."/>
            <person name="Kema G.H.J."/>
            <person name="Seidl M.F."/>
        </authorList>
    </citation>
    <scope>NUCLEOTIDE SEQUENCE [LARGE SCALE GENOMIC DNA]</scope>
    <source>
        <strain evidence="10 11">P124</strain>
    </source>
</reference>
<comment type="similarity">
    <text evidence="3 8">Belongs to the zinc-containing alcohol dehydrogenase family.</text>
</comment>
<dbReference type="InterPro" id="IPR011032">
    <property type="entry name" value="GroES-like_sf"/>
</dbReference>
<keyword evidence="4 8" id="KW-0479">Metal-binding</keyword>
<dbReference type="InterPro" id="IPR013154">
    <property type="entry name" value="ADH-like_N"/>
</dbReference>